<comment type="caution">
    <text evidence="2">The sequence shown here is derived from an EMBL/GenBank/DDBJ whole genome shotgun (WGS) entry which is preliminary data.</text>
</comment>
<dbReference type="Proteomes" id="UP000747110">
    <property type="component" value="Unassembled WGS sequence"/>
</dbReference>
<dbReference type="EMBL" id="BNCP01000063">
    <property type="protein sequence ID" value="GIL91261.1"/>
    <property type="molecule type" value="Genomic_DNA"/>
</dbReference>
<dbReference type="AlphaFoldDB" id="A0A8J4CY40"/>
<keyword evidence="3" id="KW-1185">Reference proteome</keyword>
<reference evidence="2" key="1">
    <citation type="journal article" date="2021" name="Proc. Natl. Acad. Sci. U.S.A.">
        <title>Three genomes in the algal genus Volvox reveal the fate of a haploid sex-determining region after a transition to homothallism.</title>
        <authorList>
            <person name="Yamamoto K."/>
            <person name="Hamaji T."/>
            <person name="Kawai-Toyooka H."/>
            <person name="Matsuzaki R."/>
            <person name="Takahashi F."/>
            <person name="Nishimura Y."/>
            <person name="Kawachi M."/>
            <person name="Noguchi H."/>
            <person name="Minakuchi Y."/>
            <person name="Umen J.G."/>
            <person name="Toyoda A."/>
            <person name="Nozaki H."/>
        </authorList>
    </citation>
    <scope>NUCLEOTIDE SEQUENCE</scope>
    <source>
        <strain evidence="2">NIES-3786</strain>
    </source>
</reference>
<feature type="non-terminal residue" evidence="2">
    <location>
        <position position="197"/>
    </location>
</feature>
<gene>
    <name evidence="2" type="ORF">Vretifemale_18827</name>
</gene>
<protein>
    <submittedName>
        <fullName evidence="2">Uncharacterized protein</fullName>
    </submittedName>
</protein>
<feature type="compositionally biased region" description="Gly residues" evidence="1">
    <location>
        <begin position="92"/>
        <end position="102"/>
    </location>
</feature>
<evidence type="ECO:0000313" key="3">
    <source>
        <dbReference type="Proteomes" id="UP000747110"/>
    </source>
</evidence>
<feature type="region of interest" description="Disordered" evidence="1">
    <location>
        <begin position="89"/>
        <end position="108"/>
    </location>
</feature>
<evidence type="ECO:0000256" key="1">
    <source>
        <dbReference type="SAM" id="MobiDB-lite"/>
    </source>
</evidence>
<evidence type="ECO:0000313" key="2">
    <source>
        <dbReference type="EMBL" id="GIL91261.1"/>
    </source>
</evidence>
<accession>A0A8J4CY40</accession>
<organism evidence="2 3">
    <name type="scientific">Volvox reticuliferus</name>
    <dbReference type="NCBI Taxonomy" id="1737510"/>
    <lineage>
        <taxon>Eukaryota</taxon>
        <taxon>Viridiplantae</taxon>
        <taxon>Chlorophyta</taxon>
        <taxon>core chlorophytes</taxon>
        <taxon>Chlorophyceae</taxon>
        <taxon>CS clade</taxon>
        <taxon>Chlamydomonadales</taxon>
        <taxon>Volvocaceae</taxon>
        <taxon>Volvox</taxon>
    </lineage>
</organism>
<feature type="non-terminal residue" evidence="2">
    <location>
        <position position="1"/>
    </location>
</feature>
<sequence length="197" mass="19671">GREAVAVESFPAPGSGAMDLMAAVTYDPRTIQQNADEVLQDLEACMGISADPAAAAAPSLPPPPVAALDPAWRTAGGLLGGLSWAPADGANRSGGDGEGGGKVTADDSAGRWIPGAERGYSYGYGGGGGGGVQLAALLWVDERVGGVVLVHVYGPSLAVIHVPAVHPRFEPHGPDLGALLLSSLESALSCAGVRTIL</sequence>
<name>A0A8J4CY40_9CHLO</name>
<proteinExistence type="predicted"/>